<dbReference type="RefSeq" id="WP_378555933.1">
    <property type="nucleotide sequence ID" value="NZ_JBHSDL010000005.1"/>
</dbReference>
<evidence type="ECO:0000313" key="2">
    <source>
        <dbReference type="Proteomes" id="UP001595844"/>
    </source>
</evidence>
<evidence type="ECO:0000313" key="1">
    <source>
        <dbReference type="EMBL" id="MFC4373301.1"/>
    </source>
</evidence>
<dbReference type="EMBL" id="JBHSDL010000005">
    <property type="protein sequence ID" value="MFC4373301.1"/>
    <property type="molecule type" value="Genomic_DNA"/>
</dbReference>
<name>A0ABV8VDK2_9NOCA</name>
<protein>
    <submittedName>
        <fullName evidence="1">Uncharacterized protein</fullName>
    </submittedName>
</protein>
<sequence>MTTTATRTTRPAHIACTNCTDMLRPAGSDLFANTPVHVTTGNTACSNGRTATPNMWGIKTTAGTAWALDTTPTGYGCS</sequence>
<organism evidence="1 2">
    <name type="scientific">Nocardia halotolerans</name>
    <dbReference type="NCBI Taxonomy" id="1755878"/>
    <lineage>
        <taxon>Bacteria</taxon>
        <taxon>Bacillati</taxon>
        <taxon>Actinomycetota</taxon>
        <taxon>Actinomycetes</taxon>
        <taxon>Mycobacteriales</taxon>
        <taxon>Nocardiaceae</taxon>
        <taxon>Nocardia</taxon>
    </lineage>
</organism>
<accession>A0ABV8VDK2</accession>
<reference evidence="2" key="1">
    <citation type="journal article" date="2019" name="Int. J. Syst. Evol. Microbiol.">
        <title>The Global Catalogue of Microorganisms (GCM) 10K type strain sequencing project: providing services to taxonomists for standard genome sequencing and annotation.</title>
        <authorList>
            <consortium name="The Broad Institute Genomics Platform"/>
            <consortium name="The Broad Institute Genome Sequencing Center for Infectious Disease"/>
            <person name="Wu L."/>
            <person name="Ma J."/>
        </authorList>
    </citation>
    <scope>NUCLEOTIDE SEQUENCE [LARGE SCALE GENOMIC DNA]</scope>
    <source>
        <strain evidence="2">IBRC-M 10490</strain>
    </source>
</reference>
<keyword evidence="2" id="KW-1185">Reference proteome</keyword>
<comment type="caution">
    <text evidence="1">The sequence shown here is derived from an EMBL/GenBank/DDBJ whole genome shotgun (WGS) entry which is preliminary data.</text>
</comment>
<dbReference type="Proteomes" id="UP001595844">
    <property type="component" value="Unassembled WGS sequence"/>
</dbReference>
<proteinExistence type="predicted"/>
<gene>
    <name evidence="1" type="ORF">ACFO5K_04230</name>
</gene>